<dbReference type="CDD" id="cd02440">
    <property type="entry name" value="AdoMet_MTases"/>
    <property type="match status" value="1"/>
</dbReference>
<proteinExistence type="predicted"/>
<accession>A0AAX4NF05</accession>
<dbReference type="PANTHER" id="PTHR43591">
    <property type="entry name" value="METHYLTRANSFERASE"/>
    <property type="match status" value="1"/>
</dbReference>
<dbReference type="GO" id="GO:0032259">
    <property type="term" value="P:methylation"/>
    <property type="evidence" value="ECO:0007669"/>
    <property type="project" value="UniProtKB-KW"/>
</dbReference>
<dbReference type="InterPro" id="IPR029063">
    <property type="entry name" value="SAM-dependent_MTases_sf"/>
</dbReference>
<dbReference type="PROSITE" id="PS51608">
    <property type="entry name" value="SAM_MT_UBIE"/>
    <property type="match status" value="1"/>
</dbReference>
<evidence type="ECO:0000256" key="2">
    <source>
        <dbReference type="ARBA" id="ARBA00022679"/>
    </source>
</evidence>
<keyword evidence="1 4" id="KW-0489">Methyltransferase</keyword>
<dbReference type="EMBL" id="CP133772">
    <property type="protein sequence ID" value="WYX99779.1"/>
    <property type="molecule type" value="Genomic_DNA"/>
</dbReference>
<keyword evidence="2" id="KW-0808">Transferase</keyword>
<keyword evidence="5" id="KW-1185">Reference proteome</keyword>
<dbReference type="InterPro" id="IPR004033">
    <property type="entry name" value="UbiE/COQ5_MeTrFase"/>
</dbReference>
<dbReference type="Proteomes" id="UP001451606">
    <property type="component" value="Chromosome"/>
</dbReference>
<evidence type="ECO:0000313" key="4">
    <source>
        <dbReference type="EMBL" id="WYX99779.1"/>
    </source>
</evidence>
<evidence type="ECO:0000313" key="5">
    <source>
        <dbReference type="Proteomes" id="UP001451606"/>
    </source>
</evidence>
<dbReference type="KEGG" id="omr:OXIME_000322"/>
<dbReference type="GO" id="GO:0008168">
    <property type="term" value="F:methyltransferase activity"/>
    <property type="evidence" value="ECO:0007669"/>
    <property type="project" value="UniProtKB-KW"/>
</dbReference>
<evidence type="ECO:0000256" key="1">
    <source>
        <dbReference type="ARBA" id="ARBA00022603"/>
    </source>
</evidence>
<dbReference type="PANTHER" id="PTHR43591:SF24">
    <property type="entry name" value="2-METHOXY-6-POLYPRENYL-1,4-BENZOQUINOL METHYLASE, MITOCHONDRIAL"/>
    <property type="match status" value="1"/>
</dbReference>
<name>A0AAX4NF05_9ARCH</name>
<dbReference type="GeneID" id="95967046"/>
<dbReference type="AlphaFoldDB" id="A0AAX4NF05"/>
<reference evidence="4 5" key="1">
    <citation type="submission" date="2023-09" db="EMBL/GenBank/DDBJ databases">
        <authorList>
            <person name="Golyshina O.V."/>
            <person name="Lunev E.A."/>
            <person name="Bargiela R."/>
            <person name="Gaines M.C."/>
            <person name="Daum B."/>
            <person name="Bale N.J."/>
            <person name="Koenen M."/>
            <person name="Sinninghe Damst J.S."/>
            <person name="Yakimov M."/>
            <person name="Golyshin P.N."/>
        </authorList>
    </citation>
    <scope>NUCLEOTIDE SEQUENCE [LARGE SCALE GENOMIC DNA]</scope>
    <source>
        <strain evidence="4 5">M1</strain>
    </source>
</reference>
<dbReference type="Gene3D" id="3.40.50.150">
    <property type="entry name" value="Vaccinia Virus protein VP39"/>
    <property type="match status" value="1"/>
</dbReference>
<organism evidence="4 5">
    <name type="scientific">Oxyplasma meridianum</name>
    <dbReference type="NCBI Taxonomy" id="3073602"/>
    <lineage>
        <taxon>Archaea</taxon>
        <taxon>Methanobacteriati</taxon>
        <taxon>Thermoplasmatota</taxon>
        <taxon>Thermoplasmata</taxon>
        <taxon>Thermoplasmatales</taxon>
        <taxon>Thermoplasmataceae</taxon>
        <taxon>Oxyplasma</taxon>
    </lineage>
</organism>
<dbReference type="RefSeq" id="WP_393971741.1">
    <property type="nucleotide sequence ID" value="NZ_CP133772.1"/>
</dbReference>
<gene>
    <name evidence="4" type="ORF">OXIME_000322</name>
</gene>
<keyword evidence="3" id="KW-0949">S-adenosyl-L-methionine</keyword>
<evidence type="ECO:0000256" key="3">
    <source>
        <dbReference type="ARBA" id="ARBA00022691"/>
    </source>
</evidence>
<sequence>MGDKEKNVREIFNSIQEKYDFIDTLISMGQDERWRRFMVKNLNLKDNLEILDCGAGTGKLTRQIIEACRKCRTTCLDVTDTMFRPELFPDTKFILASAEKIPMPDESVDRVVSAFLTRNLENVDNYFKEVHRVLKRGGIFINMDIFHPKIPVYQQFFSIYFYKIMPIIGNHMTKSRSYTYLAQSVRNFYDHETLEEKMVKSGISLRKSKPFMLRTVYVHIGFKA</sequence>
<protein>
    <submittedName>
        <fullName evidence="4">Class I SAM-dependent methyltransferase</fullName>
    </submittedName>
</protein>
<dbReference type="SUPFAM" id="SSF53335">
    <property type="entry name" value="S-adenosyl-L-methionine-dependent methyltransferases"/>
    <property type="match status" value="1"/>
</dbReference>
<dbReference type="Pfam" id="PF01209">
    <property type="entry name" value="Ubie_methyltran"/>
    <property type="match status" value="1"/>
</dbReference>